<protein>
    <recommendedName>
        <fullName evidence="7">Glycosyltransferase 2-like domain-containing protein</fullName>
    </recommendedName>
</protein>
<feature type="domain" description="Dynamin N-terminal" evidence="3">
    <location>
        <begin position="49"/>
        <end position="142"/>
    </location>
</feature>
<keyword evidence="2" id="KW-0472">Membrane</keyword>
<sequence>MSERISSLGRRTAAVLEEALTEEVFLHIVEQAAAHMYLSVGDAESLSEDRVIEKQLSDNVLVLEISGPDVSNANIVDLPGLMHTTSSEYTRGDVDAIWQLASDSMQEPHSIVLAVFNATNPICNQVVLELVQDIDPRGNCTLLSSSANTLSGPASPRKRSASERLFFARYPWTVVPDNRLGMLSLREGIKDITNAMLLHDLESMQRVVHLTHQRYSSRDSSHHGSLPGSRRGSRRGSRNVSRHASLRDNNQRSFFDEGTDSTGSSIFEQDITEKGMDDRSQLGYAVSSLELDDVVGPDEKEFNEKAVDVDDTESDDSFVLENLQEVGDERAPPEKRPTMLINAFTVGLTMMLAMTLLGLGCEQLAQEFTTDHNWTRLLLLITILPQIFVCLFFCQTIINILLQLLGPVRQLKHNSKYFSAVPVKRLNIKNGPLPHVTVQCPVYMEGLDAVIKPTVESLQKAIRHYERYGGTANLFFNDDGMQILDEKAASERKAFYRENNIGWVARPKHNPNGKGLKKFIRRGKFKKASNMNYAMGISLKVEDKLVAVDRSCGAPPAAGRVSSVGSARSVVKGGEQSELDLGLLSRPMTGVASAVENPLATPFDSNSDSQASVQDSTASSSGEVFPWTQGDEVLAYQRCLDEVLVEEKGRAWADGDIRIGDYILIIDSDTRVFESCMIDAVSELEECREVAILQFTSGVMNVTTSFFEMGITFFTNLIYTAIRYAVANGDVAPFVGHNAFLRWSALQEISYQDGGDPILEVKKKKKEAKAAAREERNAKSKTTTIGRILQFFTWHREPKPPKEVEPDCNSSTPYEKFWSESHVSEDFDIALRLQTEGYIVRLAAYGGGGFKEGVSLTVYDELDRWEKYAYGCSELLCHPVKEWWRKGIFTPLFLRFLFSRKMAVGSKVTILAYIGTYYAIGYAWFGTLCNYFLIGWLDGHLDHFYMDSWHVWVALVVVFSIAGNVALAVARYRDTGKSLLNELWICARWIPLLFIFLGGISMHVSQAILCHLFSINMSWGATAKEVSDTSFFIELPIIARRFKYVFAYCIAVTAVLICGVYVFPYLWRITQLVAIFPLAVMIGCHFTLPILLNPALMTFTW</sequence>
<reference evidence="5 6" key="1">
    <citation type="submission" date="2024-01" db="EMBL/GenBank/DDBJ databases">
        <authorList>
            <person name="Allen C."/>
            <person name="Tagirdzhanova G."/>
        </authorList>
    </citation>
    <scope>NUCLEOTIDE SEQUENCE [LARGE SCALE GENOMIC DNA]</scope>
</reference>
<gene>
    <name evidence="5" type="ORF">SEUCBS140593_001565</name>
</gene>
<dbReference type="SUPFAM" id="SSF53448">
    <property type="entry name" value="Nucleotide-diphospho-sugar transferases"/>
    <property type="match status" value="1"/>
</dbReference>
<dbReference type="PANTHER" id="PTHR35408:SF3">
    <property type="entry name" value="GLYCOSYLTRANSFERASE 2-LIKE DOMAIN-CONTAINING PROTEIN"/>
    <property type="match status" value="1"/>
</dbReference>
<name>A0ABP0AZ90_9PEZI</name>
<feature type="region of interest" description="Disordered" evidence="1">
    <location>
        <begin position="599"/>
        <end position="624"/>
    </location>
</feature>
<dbReference type="Pfam" id="PF13632">
    <property type="entry name" value="Glyco_trans_2_3"/>
    <property type="match status" value="1"/>
</dbReference>
<evidence type="ECO:0000313" key="5">
    <source>
        <dbReference type="EMBL" id="CAK7212623.1"/>
    </source>
</evidence>
<dbReference type="Proteomes" id="UP001642482">
    <property type="component" value="Unassembled WGS sequence"/>
</dbReference>
<dbReference type="InterPro" id="IPR045063">
    <property type="entry name" value="Dynamin_N"/>
</dbReference>
<feature type="transmembrane region" description="Helical" evidence="2">
    <location>
        <begin position="949"/>
        <end position="970"/>
    </location>
</feature>
<feature type="transmembrane region" description="Helical" evidence="2">
    <location>
        <begin position="910"/>
        <end position="937"/>
    </location>
</feature>
<feature type="compositionally biased region" description="Basic residues" evidence="1">
    <location>
        <begin position="231"/>
        <end position="241"/>
    </location>
</feature>
<evidence type="ECO:0000256" key="1">
    <source>
        <dbReference type="SAM" id="MobiDB-lite"/>
    </source>
</evidence>
<dbReference type="Pfam" id="PF00350">
    <property type="entry name" value="Dynamin_N"/>
    <property type="match status" value="1"/>
</dbReference>
<dbReference type="InterPro" id="IPR001173">
    <property type="entry name" value="Glyco_trans_2-like"/>
</dbReference>
<evidence type="ECO:0008006" key="7">
    <source>
        <dbReference type="Google" id="ProtNLM"/>
    </source>
</evidence>
<evidence type="ECO:0000259" key="3">
    <source>
        <dbReference type="Pfam" id="PF00350"/>
    </source>
</evidence>
<feature type="domain" description="Glycosyltransferase 2-like" evidence="4">
    <location>
        <begin position="662"/>
        <end position="925"/>
    </location>
</feature>
<feature type="transmembrane region" description="Helical" evidence="2">
    <location>
        <begin position="1069"/>
        <end position="1092"/>
    </location>
</feature>
<feature type="transmembrane region" description="Helical" evidence="2">
    <location>
        <begin position="377"/>
        <end position="402"/>
    </location>
</feature>
<proteinExistence type="predicted"/>
<evidence type="ECO:0000313" key="6">
    <source>
        <dbReference type="Proteomes" id="UP001642482"/>
    </source>
</evidence>
<dbReference type="EMBL" id="CAWUHD010000009">
    <property type="protein sequence ID" value="CAK7212623.1"/>
    <property type="molecule type" value="Genomic_DNA"/>
</dbReference>
<evidence type="ECO:0000259" key="4">
    <source>
        <dbReference type="Pfam" id="PF13632"/>
    </source>
</evidence>
<dbReference type="Gene3D" id="3.40.50.300">
    <property type="entry name" value="P-loop containing nucleotide triphosphate hydrolases"/>
    <property type="match status" value="1"/>
</dbReference>
<feature type="transmembrane region" description="Helical" evidence="2">
    <location>
        <begin position="1044"/>
        <end position="1063"/>
    </location>
</feature>
<comment type="caution">
    <text evidence="5">The sequence shown here is derived from an EMBL/GenBank/DDBJ whole genome shotgun (WGS) entry which is preliminary data.</text>
</comment>
<dbReference type="SUPFAM" id="SSF52540">
    <property type="entry name" value="P-loop containing nucleoside triphosphate hydrolases"/>
    <property type="match status" value="1"/>
</dbReference>
<feature type="transmembrane region" description="Helical" evidence="2">
    <location>
        <begin position="339"/>
        <end position="357"/>
    </location>
</feature>
<keyword evidence="2" id="KW-1133">Transmembrane helix</keyword>
<keyword evidence="6" id="KW-1185">Reference proteome</keyword>
<dbReference type="InterPro" id="IPR027417">
    <property type="entry name" value="P-loop_NTPase"/>
</dbReference>
<keyword evidence="2" id="KW-0812">Transmembrane</keyword>
<feature type="compositionally biased region" description="Polar residues" evidence="1">
    <location>
        <begin position="603"/>
        <end position="622"/>
    </location>
</feature>
<organism evidence="5 6">
    <name type="scientific">Sporothrix eucalyptigena</name>
    <dbReference type="NCBI Taxonomy" id="1812306"/>
    <lineage>
        <taxon>Eukaryota</taxon>
        <taxon>Fungi</taxon>
        <taxon>Dikarya</taxon>
        <taxon>Ascomycota</taxon>
        <taxon>Pezizomycotina</taxon>
        <taxon>Sordariomycetes</taxon>
        <taxon>Sordariomycetidae</taxon>
        <taxon>Ophiostomatales</taxon>
        <taxon>Ophiostomataceae</taxon>
        <taxon>Sporothrix</taxon>
    </lineage>
</organism>
<evidence type="ECO:0000256" key="2">
    <source>
        <dbReference type="SAM" id="Phobius"/>
    </source>
</evidence>
<dbReference type="PANTHER" id="PTHR35408">
    <property type="entry name" value="CHROMOSOME 15, WHOLE GENOME SHOTGUN SEQUENCE"/>
    <property type="match status" value="1"/>
</dbReference>
<feature type="transmembrane region" description="Helical" evidence="2">
    <location>
        <begin position="982"/>
        <end position="1000"/>
    </location>
</feature>
<dbReference type="InterPro" id="IPR029044">
    <property type="entry name" value="Nucleotide-diphossugar_trans"/>
</dbReference>
<feature type="region of interest" description="Disordered" evidence="1">
    <location>
        <begin position="213"/>
        <end position="265"/>
    </location>
</feature>
<accession>A0ABP0AZ90</accession>